<dbReference type="PANTHER" id="PTHR45180">
    <property type="entry name" value="OS01G0307686 PROTEIN"/>
    <property type="match status" value="1"/>
</dbReference>
<reference evidence="3" key="1">
    <citation type="submission" date="2021-08" db="EMBL/GenBank/DDBJ databases">
        <title>WGS assembly of Ceratopteris richardii.</title>
        <authorList>
            <person name="Marchant D.B."/>
            <person name="Chen G."/>
            <person name="Jenkins J."/>
            <person name="Shu S."/>
            <person name="Leebens-Mack J."/>
            <person name="Grimwood J."/>
            <person name="Schmutz J."/>
            <person name="Soltis P."/>
            <person name="Soltis D."/>
            <person name="Chen Z.-H."/>
        </authorList>
    </citation>
    <scope>NUCLEOTIDE SEQUENCE</scope>
    <source>
        <strain evidence="3">Whitten #5841</strain>
        <tissue evidence="3">Leaf</tissue>
    </source>
</reference>
<organism evidence="3 4">
    <name type="scientific">Ceratopteris richardii</name>
    <name type="common">Triangle waterfern</name>
    <dbReference type="NCBI Taxonomy" id="49495"/>
    <lineage>
        <taxon>Eukaryota</taxon>
        <taxon>Viridiplantae</taxon>
        <taxon>Streptophyta</taxon>
        <taxon>Embryophyta</taxon>
        <taxon>Tracheophyta</taxon>
        <taxon>Polypodiopsida</taxon>
        <taxon>Polypodiidae</taxon>
        <taxon>Polypodiales</taxon>
        <taxon>Pteridineae</taxon>
        <taxon>Pteridaceae</taxon>
        <taxon>Parkerioideae</taxon>
        <taxon>Ceratopteris</taxon>
    </lineage>
</organism>
<dbReference type="CDD" id="cd02440">
    <property type="entry name" value="AdoMet_MTases"/>
    <property type="match status" value="1"/>
</dbReference>
<dbReference type="GO" id="GO:0008757">
    <property type="term" value="F:S-adenosylmethionine-dependent methyltransferase activity"/>
    <property type="evidence" value="ECO:0007669"/>
    <property type="project" value="InterPro"/>
</dbReference>
<proteinExistence type="predicted"/>
<dbReference type="EMBL" id="CM035420">
    <property type="protein sequence ID" value="KAH7405381.1"/>
    <property type="molecule type" value="Genomic_DNA"/>
</dbReference>
<evidence type="ECO:0000256" key="1">
    <source>
        <dbReference type="SAM" id="MobiDB-lite"/>
    </source>
</evidence>
<name>A0A8T2T4F8_CERRI</name>
<dbReference type="Proteomes" id="UP000825935">
    <property type="component" value="Chromosome 15"/>
</dbReference>
<dbReference type="SUPFAM" id="SSF53335">
    <property type="entry name" value="S-adenosyl-L-methionine-dependent methyltransferases"/>
    <property type="match status" value="1"/>
</dbReference>
<feature type="domain" description="Methyltransferase type 11" evidence="2">
    <location>
        <begin position="87"/>
        <end position="182"/>
    </location>
</feature>
<comment type="caution">
    <text evidence="3">The sequence shown here is derived from an EMBL/GenBank/DDBJ whole genome shotgun (WGS) entry which is preliminary data.</text>
</comment>
<feature type="compositionally biased region" description="Basic and acidic residues" evidence="1">
    <location>
        <begin position="25"/>
        <end position="36"/>
    </location>
</feature>
<dbReference type="PANTHER" id="PTHR45180:SF1">
    <property type="entry name" value="OS01G0307686 PROTEIN"/>
    <property type="match status" value="1"/>
</dbReference>
<dbReference type="Gene3D" id="3.40.50.150">
    <property type="entry name" value="Vaccinia Virus protein VP39"/>
    <property type="match status" value="1"/>
</dbReference>
<feature type="region of interest" description="Disordered" evidence="1">
    <location>
        <begin position="20"/>
        <end position="49"/>
    </location>
</feature>
<protein>
    <recommendedName>
        <fullName evidence="2">Methyltransferase type 11 domain-containing protein</fullName>
    </recommendedName>
</protein>
<dbReference type="InterPro" id="IPR013216">
    <property type="entry name" value="Methyltransf_11"/>
</dbReference>
<dbReference type="InterPro" id="IPR029063">
    <property type="entry name" value="SAM-dependent_MTases_sf"/>
</dbReference>
<dbReference type="AlphaFoldDB" id="A0A8T2T4F8"/>
<dbReference type="OMA" id="WDEELLY"/>
<accession>A0A8T2T4F8</accession>
<gene>
    <name evidence="3" type="ORF">KP509_15G068100</name>
</gene>
<sequence>MNMESPAMNASTRVASLATCAGADKSAEEGDSRSLETRPTGADGDAKRMDDLFGNRAELYALTRPSPPRELLELLASLCKSRRRVWDAGTGSGQAANGLAEFFEEVIATDVSEKQLRCAARRPNINYRLTSCGPLTDEEVASVVGEEGSLDLVTAAQAVHWFHLTSFYEHVRHLLRKPGGVVAVWCYTAPEVNAAVDALVAQMEEKSLPFWDEELLYVRERYRTIQFPFDAPPGMAPVVRMNAVKEASLEGFLAFLESWTTLQRARREGVELLNDDVMQALRSAWGPPYLIRRVTFPAHVRIGQL</sequence>
<keyword evidence="4" id="KW-1185">Reference proteome</keyword>
<evidence type="ECO:0000313" key="3">
    <source>
        <dbReference type="EMBL" id="KAH7405381.1"/>
    </source>
</evidence>
<evidence type="ECO:0000259" key="2">
    <source>
        <dbReference type="Pfam" id="PF08241"/>
    </source>
</evidence>
<dbReference type="OrthoDB" id="10027013at2759"/>
<dbReference type="Gene3D" id="1.10.10.2560">
    <property type="match status" value="1"/>
</dbReference>
<dbReference type="Pfam" id="PF08241">
    <property type="entry name" value="Methyltransf_11"/>
    <property type="match status" value="1"/>
</dbReference>
<evidence type="ECO:0000313" key="4">
    <source>
        <dbReference type="Proteomes" id="UP000825935"/>
    </source>
</evidence>